<dbReference type="Proteomes" id="UP000323144">
    <property type="component" value="Chromosome"/>
</dbReference>
<accession>A0A5B9Y445</accession>
<sequence length="395" mass="46917">MLGKYDFPKKHIEGVLHYFESLISPVFVWIDLVIQRLEKIKVDTSGFEEIKNDLINMEFLDQFQEVRDKFFPIYEETLLKLLKLERENFKYDKSFLQPRIIAIKEVFLTTDNIMRFCYDFISQKDWIPTLQIVKEKMIERLITYSNAILEYNTINDVMLTPQQREILINLKTQKEIIEWELGIDLIIGIYDDKYSNVEEIENSFESGNDNYWRIMNKLIQMQTLCEIANNIEFNFKENNIIFEEMKLVDELANKIDKINITDTLTLKEPLEEIKIDQEVDLTVETEPEIKVEEEKLDETKEVIETEVNVIEQEIEEKPVIVKKPTSKLKVFNEDGYDLALLDGEIEKNNTETDDNLDISLNMEYENDLDLDKEEKQEEEIKILNEINDKESTKKS</sequence>
<name>A0A5B9Y445_9MOLU</name>
<dbReference type="AlphaFoldDB" id="A0A5B9Y445"/>
<proteinExistence type="predicted"/>
<keyword evidence="2" id="KW-1185">Reference proteome</keyword>
<reference evidence="1 2" key="1">
    <citation type="submission" date="2019-08" db="EMBL/GenBank/DDBJ databases">
        <title>Complete genome sequence of Spiroplasma chinense CCH (DSM 19755).</title>
        <authorList>
            <person name="Shen H.-Y."/>
            <person name="Lin Y.-C."/>
            <person name="Chou L."/>
            <person name="Kuo C.-H."/>
        </authorList>
    </citation>
    <scope>NUCLEOTIDE SEQUENCE [LARGE SCALE GENOMIC DNA]</scope>
    <source>
        <strain evidence="1 2">CCH</strain>
    </source>
</reference>
<dbReference type="RefSeq" id="WP_166508186.1">
    <property type="nucleotide sequence ID" value="NZ_CP043026.1"/>
</dbReference>
<organism evidence="1 2">
    <name type="scientific">Spiroplasma chinense</name>
    <dbReference type="NCBI Taxonomy" id="216932"/>
    <lineage>
        <taxon>Bacteria</taxon>
        <taxon>Bacillati</taxon>
        <taxon>Mycoplasmatota</taxon>
        <taxon>Mollicutes</taxon>
        <taxon>Entomoplasmatales</taxon>
        <taxon>Spiroplasmataceae</taxon>
        <taxon>Spiroplasma</taxon>
    </lineage>
</organism>
<dbReference type="KEGG" id="schi:SCHIN_v1c06040"/>
<gene>
    <name evidence="1" type="ORF">SCHIN_v1c06040</name>
</gene>
<protein>
    <submittedName>
        <fullName evidence="1">Uncharacterized protein</fullName>
    </submittedName>
</protein>
<dbReference type="EMBL" id="CP043026">
    <property type="protein sequence ID" value="QEH61801.1"/>
    <property type="molecule type" value="Genomic_DNA"/>
</dbReference>
<evidence type="ECO:0000313" key="2">
    <source>
        <dbReference type="Proteomes" id="UP000323144"/>
    </source>
</evidence>
<evidence type="ECO:0000313" key="1">
    <source>
        <dbReference type="EMBL" id="QEH61801.1"/>
    </source>
</evidence>